<dbReference type="EMBL" id="RGET01000070">
    <property type="protein sequence ID" value="NBN88227.1"/>
    <property type="molecule type" value="Genomic_DNA"/>
</dbReference>
<reference evidence="1" key="1">
    <citation type="submission" date="2018-10" db="EMBL/GenBank/DDBJ databases">
        <title>Iterative Subtractive Binning of Freshwater Chronoseries Metagenomes Recovers Nearly Complete Genomes from over Four Hundred Novel Species.</title>
        <authorList>
            <person name="Rodriguez-R L.M."/>
            <person name="Tsementzi D."/>
            <person name="Luo C."/>
            <person name="Konstantinidis K.T."/>
        </authorList>
    </citation>
    <scope>NUCLEOTIDE SEQUENCE</scope>
    <source>
        <strain evidence="1">WB7_6_001</strain>
    </source>
</reference>
<dbReference type="Proteomes" id="UP000713222">
    <property type="component" value="Unassembled WGS sequence"/>
</dbReference>
<dbReference type="AlphaFoldDB" id="A0A964UYR5"/>
<name>A0A964UYR5_9PROT</name>
<proteinExistence type="predicted"/>
<evidence type="ECO:0000313" key="2">
    <source>
        <dbReference type="Proteomes" id="UP000713222"/>
    </source>
</evidence>
<evidence type="ECO:0000313" key="1">
    <source>
        <dbReference type="EMBL" id="NBN88227.1"/>
    </source>
</evidence>
<organism evidence="1 2">
    <name type="scientific">Candidatus Fonsibacter lacus</name>
    <dbReference type="NCBI Taxonomy" id="2576439"/>
    <lineage>
        <taxon>Bacteria</taxon>
        <taxon>Pseudomonadati</taxon>
        <taxon>Pseudomonadota</taxon>
        <taxon>Alphaproteobacteria</taxon>
        <taxon>Candidatus Pelagibacterales</taxon>
        <taxon>Candidatus Pelagibacterales incertae sedis</taxon>
        <taxon>Candidatus Fonsibacter</taxon>
    </lineage>
</organism>
<gene>
    <name evidence="1" type="ORF">EBV32_03960</name>
</gene>
<accession>A0A964UYR5</accession>
<protein>
    <submittedName>
        <fullName evidence="1">Uncharacterized protein</fullName>
    </submittedName>
</protein>
<comment type="caution">
    <text evidence="1">The sequence shown here is derived from an EMBL/GenBank/DDBJ whole genome shotgun (WGS) entry which is preliminary data.</text>
</comment>
<sequence length="131" mass="15072">MHNKNTLTIPNQKSSAFTRWRRKPPLTTGATDMSHTCTTELYLLGTLWEVEIEFSYDPADPDVGLSENVYIENVWLLGYAPEFDGKYIPCHIKADIQCMSKTDYEICEQAVHEYIRTAAREAFDDSHGYED</sequence>